<dbReference type="AlphaFoldDB" id="A0A939DYS8"/>
<proteinExistence type="inferred from homology"/>
<keyword evidence="3" id="KW-1133">Transmembrane helix</keyword>
<dbReference type="Pfam" id="PF02632">
    <property type="entry name" value="BioY"/>
    <property type="match status" value="1"/>
</dbReference>
<evidence type="ECO:0000256" key="3">
    <source>
        <dbReference type="SAM" id="Phobius"/>
    </source>
</evidence>
<name>A0A939DYS8_9CORY</name>
<dbReference type="PANTHER" id="PTHR34295:SF1">
    <property type="entry name" value="BIOTIN TRANSPORTER BIOY"/>
    <property type="match status" value="1"/>
</dbReference>
<feature type="transmembrane region" description="Helical" evidence="3">
    <location>
        <begin position="85"/>
        <end position="109"/>
    </location>
</feature>
<evidence type="ECO:0000313" key="5">
    <source>
        <dbReference type="Proteomes" id="UP000664332"/>
    </source>
</evidence>
<dbReference type="PANTHER" id="PTHR34295">
    <property type="entry name" value="BIOTIN TRANSPORTER BIOY"/>
    <property type="match status" value="1"/>
</dbReference>
<feature type="transmembrane region" description="Helical" evidence="3">
    <location>
        <begin position="12"/>
        <end position="33"/>
    </location>
</feature>
<evidence type="ECO:0000256" key="2">
    <source>
        <dbReference type="PIRNR" id="PIRNR016661"/>
    </source>
</evidence>
<dbReference type="PIRSF" id="PIRSF016661">
    <property type="entry name" value="BioY"/>
    <property type="match status" value="1"/>
</dbReference>
<feature type="transmembrane region" description="Helical" evidence="3">
    <location>
        <begin position="121"/>
        <end position="145"/>
    </location>
</feature>
<keyword evidence="2" id="KW-0813">Transport</keyword>
<protein>
    <recommendedName>
        <fullName evidence="2">Biotin transporter</fullName>
    </recommendedName>
</protein>
<keyword evidence="2 3" id="KW-0472">Membrane</keyword>
<dbReference type="RefSeq" id="WP_207117854.1">
    <property type="nucleotide sequence ID" value="NZ_JAFLEQ010000003.1"/>
</dbReference>
<reference evidence="4" key="1">
    <citation type="submission" date="2021-03" db="EMBL/GenBank/DDBJ databases">
        <authorList>
            <person name="Sun Q."/>
        </authorList>
    </citation>
    <scope>NUCLEOTIDE SEQUENCE</scope>
    <source>
        <strain evidence="4">CCM 8862</strain>
    </source>
</reference>
<comment type="caution">
    <text evidence="4">The sequence shown here is derived from an EMBL/GenBank/DDBJ whole genome shotgun (WGS) entry which is preliminary data.</text>
</comment>
<feature type="transmembrane region" description="Helical" evidence="3">
    <location>
        <begin position="61"/>
        <end position="79"/>
    </location>
</feature>
<dbReference type="Proteomes" id="UP000664332">
    <property type="component" value="Unassembled WGS sequence"/>
</dbReference>
<dbReference type="EMBL" id="JAFLEQ010000003">
    <property type="protein sequence ID" value="MBN9643304.1"/>
    <property type="molecule type" value="Genomic_DNA"/>
</dbReference>
<dbReference type="InterPro" id="IPR003784">
    <property type="entry name" value="BioY"/>
</dbReference>
<comment type="similarity">
    <text evidence="1 2">Belongs to the BioY family.</text>
</comment>
<dbReference type="GO" id="GO:0005886">
    <property type="term" value="C:plasma membrane"/>
    <property type="evidence" value="ECO:0007669"/>
    <property type="project" value="UniProtKB-SubCell"/>
</dbReference>
<comment type="subcellular location">
    <subcellularLocation>
        <location evidence="2">Cell membrane</location>
        <topology evidence="2">Multi-pass membrane protein</topology>
    </subcellularLocation>
</comment>
<organism evidence="4 5">
    <name type="scientific">Corynebacterium mendelii</name>
    <dbReference type="NCBI Taxonomy" id="2765362"/>
    <lineage>
        <taxon>Bacteria</taxon>
        <taxon>Bacillati</taxon>
        <taxon>Actinomycetota</taxon>
        <taxon>Actinomycetes</taxon>
        <taxon>Mycobacteriales</taxon>
        <taxon>Corynebacteriaceae</taxon>
        <taxon>Corynebacterium</taxon>
    </lineage>
</organism>
<dbReference type="GO" id="GO:0015225">
    <property type="term" value="F:biotin transmembrane transporter activity"/>
    <property type="evidence" value="ECO:0007669"/>
    <property type="project" value="UniProtKB-UniRule"/>
</dbReference>
<feature type="transmembrane region" description="Helical" evidence="3">
    <location>
        <begin position="39"/>
        <end position="56"/>
    </location>
</feature>
<keyword evidence="2" id="KW-1003">Cell membrane</keyword>
<accession>A0A939DYS8</accession>
<gene>
    <name evidence="4" type="ORF">JZY06_01460</name>
</gene>
<keyword evidence="3" id="KW-0812">Transmembrane</keyword>
<evidence type="ECO:0000313" key="4">
    <source>
        <dbReference type="EMBL" id="MBN9643304.1"/>
    </source>
</evidence>
<keyword evidence="5" id="KW-1185">Reference proteome</keyword>
<evidence type="ECO:0000256" key="1">
    <source>
        <dbReference type="ARBA" id="ARBA00010692"/>
    </source>
</evidence>
<sequence>MQHVKDNNKNIVSDIAFAAVFAALIVVLAFVSIPTASGVPIVLQNAAIILTALILGPKRGFYAVALFFVLAAVNLPVLAGGRTLWAAAAGPTVGYLIGYLLSPLAAGWVSAGATRSKVRMTVFLALGSLAGFAVQYAFGIGGLILRAGMDLKAALLAQVPFLPGMGIKLVIICVIAVGVHMALPHLRNFRQLTVNA</sequence>
<feature type="transmembrane region" description="Helical" evidence="3">
    <location>
        <begin position="165"/>
        <end position="183"/>
    </location>
</feature>
<dbReference type="Gene3D" id="1.10.1760.20">
    <property type="match status" value="1"/>
</dbReference>